<protein>
    <recommendedName>
        <fullName evidence="4">DUF3570 domain-containing protein</fullName>
    </recommendedName>
</protein>
<name>A0A538TUJ5_UNCEI</name>
<gene>
    <name evidence="2" type="ORF">E6K79_00570</name>
</gene>
<sequence>MTSTASPAKGRAIATDALPYCRPAFLLLLSLALLHPSPARAQVADAWLRYTPVEAYAGNRSTRLDGMGSMEVAVEDDRNLIDPYHYGRNPAALLMSRDTSAVVIPTSYQNFDDRYYGMGHSAVGRSAGFHGEFRPNSKWGMAADFDYGSLNASRHDLCPSPDDCRFIRDFDLPVAPQMAPVTGDRTFAAGVQTPLATVTYARNFFSNVTLGARFGFRHEKENRRIREPYDLDVASDATEFTGGAIYPLPIWGGSATLSGFAGYLRHRVVGRSQSALNDDEYAWDRPQVSYGGAIHVSRGRWLQGIVDGRHRSFDGEEVARVNWAPQFFMNPNPSENDQANVFKKDWSAFLSGLRHNEGSTRWLIGLPAHIHLGLSYAYYREYEWIHPNEVVLPTVETLDVRRAGYRFASGFSVGGPDQGLVAVEARIAREFRQDFTNQLPDISPLTYTYHFGAEYPVRPRFPLRGGVELIRHDPNSTDANAPVKGIGVTAGAGYFGGGARIDLAYSHYHFHSSPGDPSEEIGFGDRMTLTIQRLF</sequence>
<accession>A0A538TUJ5</accession>
<dbReference type="Gene3D" id="2.40.160.60">
    <property type="entry name" value="Outer membrane protein transport protein (OMPP1/FadL/TodX)"/>
    <property type="match status" value="1"/>
</dbReference>
<dbReference type="AlphaFoldDB" id="A0A538TUJ5"/>
<dbReference type="Proteomes" id="UP000317691">
    <property type="component" value="Unassembled WGS sequence"/>
</dbReference>
<dbReference type="EMBL" id="VBOZ01000002">
    <property type="protein sequence ID" value="TMQ67268.1"/>
    <property type="molecule type" value="Genomic_DNA"/>
</dbReference>
<proteinExistence type="predicted"/>
<evidence type="ECO:0000313" key="3">
    <source>
        <dbReference type="Proteomes" id="UP000317691"/>
    </source>
</evidence>
<feature type="chain" id="PRO_5022128414" description="DUF3570 domain-containing protein" evidence="1">
    <location>
        <begin position="42"/>
        <end position="535"/>
    </location>
</feature>
<evidence type="ECO:0008006" key="4">
    <source>
        <dbReference type="Google" id="ProtNLM"/>
    </source>
</evidence>
<evidence type="ECO:0000313" key="2">
    <source>
        <dbReference type="EMBL" id="TMQ67268.1"/>
    </source>
</evidence>
<evidence type="ECO:0000256" key="1">
    <source>
        <dbReference type="SAM" id="SignalP"/>
    </source>
</evidence>
<feature type="signal peptide" evidence="1">
    <location>
        <begin position="1"/>
        <end position="41"/>
    </location>
</feature>
<reference evidence="2 3" key="1">
    <citation type="journal article" date="2019" name="Nat. Microbiol.">
        <title>Mediterranean grassland soil C-N compound turnover is dependent on rainfall and depth, and is mediated by genomically divergent microorganisms.</title>
        <authorList>
            <person name="Diamond S."/>
            <person name="Andeer P.F."/>
            <person name="Li Z."/>
            <person name="Crits-Christoph A."/>
            <person name="Burstein D."/>
            <person name="Anantharaman K."/>
            <person name="Lane K.R."/>
            <person name="Thomas B.C."/>
            <person name="Pan C."/>
            <person name="Northen T.R."/>
            <person name="Banfield J.F."/>
        </authorList>
    </citation>
    <scope>NUCLEOTIDE SEQUENCE [LARGE SCALE GENOMIC DNA]</scope>
    <source>
        <strain evidence="2">WS_9</strain>
    </source>
</reference>
<comment type="caution">
    <text evidence="2">The sequence shown here is derived from an EMBL/GenBank/DDBJ whole genome shotgun (WGS) entry which is preliminary data.</text>
</comment>
<keyword evidence="1" id="KW-0732">Signal</keyword>
<organism evidence="2 3">
    <name type="scientific">Eiseniibacteriota bacterium</name>
    <dbReference type="NCBI Taxonomy" id="2212470"/>
    <lineage>
        <taxon>Bacteria</taxon>
        <taxon>Candidatus Eiseniibacteriota</taxon>
    </lineage>
</organism>